<dbReference type="Proteomes" id="UP000198781">
    <property type="component" value="Unassembled WGS sequence"/>
</dbReference>
<dbReference type="EMBL" id="FMZC01000022">
    <property type="protein sequence ID" value="SDE60557.1"/>
    <property type="molecule type" value="Genomic_DNA"/>
</dbReference>
<name>A0A1G7EA87_9BURK</name>
<accession>A0A1G7EA87</accession>
<feature type="compositionally biased region" description="Low complexity" evidence="1">
    <location>
        <begin position="12"/>
        <end position="25"/>
    </location>
</feature>
<feature type="region of interest" description="Disordered" evidence="1">
    <location>
        <begin position="1"/>
        <end position="25"/>
    </location>
</feature>
<feature type="region of interest" description="Disordered" evidence="1">
    <location>
        <begin position="93"/>
        <end position="115"/>
    </location>
</feature>
<dbReference type="RefSeq" id="WP_092745924.1">
    <property type="nucleotide sequence ID" value="NZ_FMZC01000022.1"/>
</dbReference>
<feature type="region of interest" description="Disordered" evidence="1">
    <location>
        <begin position="49"/>
        <end position="76"/>
    </location>
</feature>
<reference evidence="2 3" key="1">
    <citation type="submission" date="2016-10" db="EMBL/GenBank/DDBJ databases">
        <authorList>
            <person name="de Groot N.N."/>
        </authorList>
    </citation>
    <scope>NUCLEOTIDE SEQUENCE [LARGE SCALE GENOMIC DNA]</scope>
    <source>
        <strain evidence="2 3">DSM 16619</strain>
    </source>
</reference>
<evidence type="ECO:0000256" key="1">
    <source>
        <dbReference type="SAM" id="MobiDB-lite"/>
    </source>
</evidence>
<keyword evidence="3" id="KW-1185">Reference proteome</keyword>
<evidence type="ECO:0000313" key="3">
    <source>
        <dbReference type="Proteomes" id="UP000198781"/>
    </source>
</evidence>
<organism evidence="2 3">
    <name type="scientific">Paracidovorax valerianellae</name>
    <dbReference type="NCBI Taxonomy" id="187868"/>
    <lineage>
        <taxon>Bacteria</taxon>
        <taxon>Pseudomonadati</taxon>
        <taxon>Pseudomonadota</taxon>
        <taxon>Betaproteobacteria</taxon>
        <taxon>Burkholderiales</taxon>
        <taxon>Comamonadaceae</taxon>
        <taxon>Paracidovorax</taxon>
    </lineage>
</organism>
<proteinExistence type="predicted"/>
<evidence type="ECO:0000313" key="2">
    <source>
        <dbReference type="EMBL" id="SDE60557.1"/>
    </source>
</evidence>
<dbReference type="OrthoDB" id="8819631at2"/>
<dbReference type="AlphaFoldDB" id="A0A1G7EA87"/>
<gene>
    <name evidence="2" type="ORF">SAMN05192589_12240</name>
</gene>
<protein>
    <submittedName>
        <fullName evidence="2">Uncharacterized protein</fullName>
    </submittedName>
</protein>
<sequence length="128" mass="14011">MNTESLAENPVATDAPPAGNAADAPPLFDERALLAHYVLRDFEQAVANVEQELRDAEPAPDAQAESPATEDDLNAMAEERRALARQIVTGAWLNRNNPQWDPLEPETHRPDPNDPLLAILQSVQEPAD</sequence>